<dbReference type="EMBL" id="JAEAOA010002353">
    <property type="protein sequence ID" value="KAK3612602.1"/>
    <property type="molecule type" value="Genomic_DNA"/>
</dbReference>
<dbReference type="InterPro" id="IPR001478">
    <property type="entry name" value="PDZ"/>
</dbReference>
<evidence type="ECO:0000313" key="14">
    <source>
        <dbReference type="Proteomes" id="UP001195483"/>
    </source>
</evidence>
<evidence type="ECO:0000256" key="5">
    <source>
        <dbReference type="ARBA" id="ARBA00022617"/>
    </source>
</evidence>
<keyword evidence="11" id="KW-0408">Iron</keyword>
<dbReference type="GO" id="GO:0005516">
    <property type="term" value="F:calmodulin binding"/>
    <property type="evidence" value="ECO:0007669"/>
    <property type="project" value="UniProtKB-KW"/>
</dbReference>
<evidence type="ECO:0000256" key="11">
    <source>
        <dbReference type="ARBA" id="ARBA00023004"/>
    </source>
</evidence>
<dbReference type="PROSITE" id="PS60001">
    <property type="entry name" value="NOS"/>
    <property type="match status" value="1"/>
</dbReference>
<keyword evidence="8" id="KW-0521">NADP</keyword>
<evidence type="ECO:0000256" key="4">
    <source>
        <dbReference type="ARBA" id="ARBA00012989"/>
    </source>
</evidence>
<dbReference type="Proteomes" id="UP001195483">
    <property type="component" value="Unassembled WGS sequence"/>
</dbReference>
<evidence type="ECO:0000256" key="6">
    <source>
        <dbReference type="ARBA" id="ARBA00022643"/>
    </source>
</evidence>
<dbReference type="GO" id="GO:0046872">
    <property type="term" value="F:metal ion binding"/>
    <property type="evidence" value="ECO:0007669"/>
    <property type="project" value="UniProtKB-KW"/>
</dbReference>
<dbReference type="Pfam" id="PF02898">
    <property type="entry name" value="NO_synthase"/>
    <property type="match status" value="1"/>
</dbReference>
<dbReference type="Gene3D" id="2.30.42.10">
    <property type="match status" value="1"/>
</dbReference>
<evidence type="ECO:0000256" key="2">
    <source>
        <dbReference type="ARBA" id="ARBA00001970"/>
    </source>
</evidence>
<keyword evidence="14" id="KW-1185">Reference proteome</keyword>
<dbReference type="AlphaFoldDB" id="A0AAE0WHL4"/>
<dbReference type="SUPFAM" id="SSF56512">
    <property type="entry name" value="Nitric oxide (NO) synthase oxygenase domain"/>
    <property type="match status" value="1"/>
</dbReference>
<proteinExistence type="inferred from homology"/>
<dbReference type="Pfam" id="PF00595">
    <property type="entry name" value="PDZ"/>
    <property type="match status" value="1"/>
</dbReference>
<reference evidence="13" key="3">
    <citation type="submission" date="2023-05" db="EMBL/GenBank/DDBJ databases">
        <authorList>
            <person name="Smith C.H."/>
        </authorList>
    </citation>
    <scope>NUCLEOTIDE SEQUENCE</scope>
    <source>
        <strain evidence="13">CHS0354</strain>
        <tissue evidence="13">Mantle</tissue>
    </source>
</reference>
<reference evidence="13" key="2">
    <citation type="journal article" date="2021" name="Genome Biol. Evol.">
        <title>Developing a high-quality reference genome for a parasitic bivalve with doubly uniparental inheritance (Bivalvia: Unionida).</title>
        <authorList>
            <person name="Smith C.H."/>
        </authorList>
    </citation>
    <scope>NUCLEOTIDE SEQUENCE</scope>
    <source>
        <strain evidence="13">CHS0354</strain>
        <tissue evidence="13">Mantle</tissue>
    </source>
</reference>
<comment type="similarity">
    <text evidence="3">Belongs to the NOS family.</text>
</comment>
<comment type="caution">
    <text evidence="13">The sequence shown here is derived from an EMBL/GenBank/DDBJ whole genome shotgun (WGS) entry which is preliminary data.</text>
</comment>
<protein>
    <recommendedName>
        <fullName evidence="4">nitric-oxide synthase (NADPH)</fullName>
        <ecNumber evidence="4">1.14.13.39</ecNumber>
    </recommendedName>
</protein>
<evidence type="ECO:0000259" key="12">
    <source>
        <dbReference type="PROSITE" id="PS50106"/>
    </source>
</evidence>
<dbReference type="PANTHER" id="PTHR43410">
    <property type="entry name" value="NITRIC OXIDE SYNTHASE OXYGENASE"/>
    <property type="match status" value="1"/>
</dbReference>
<name>A0AAE0WHL4_9BIVA</name>
<evidence type="ECO:0000256" key="10">
    <source>
        <dbReference type="ARBA" id="ARBA00023002"/>
    </source>
</evidence>
<dbReference type="PANTHER" id="PTHR43410:SF1">
    <property type="entry name" value="NITRIC OXIDE SYNTHASE"/>
    <property type="match status" value="1"/>
</dbReference>
<accession>A0AAE0WHL4</accession>
<evidence type="ECO:0000256" key="1">
    <source>
        <dbReference type="ARBA" id="ARBA00001917"/>
    </source>
</evidence>
<dbReference type="EC" id="1.14.13.39" evidence="4"/>
<evidence type="ECO:0000256" key="9">
    <source>
        <dbReference type="ARBA" id="ARBA00022860"/>
    </source>
</evidence>
<keyword evidence="9" id="KW-0112">Calmodulin-binding</keyword>
<keyword evidence="6" id="KW-0285">Flavoprotein</keyword>
<evidence type="ECO:0000256" key="3">
    <source>
        <dbReference type="ARBA" id="ARBA00006267"/>
    </source>
</evidence>
<evidence type="ECO:0000256" key="8">
    <source>
        <dbReference type="ARBA" id="ARBA00022857"/>
    </source>
</evidence>
<evidence type="ECO:0000313" key="13">
    <source>
        <dbReference type="EMBL" id="KAK3612602.1"/>
    </source>
</evidence>
<dbReference type="PROSITE" id="PS50106">
    <property type="entry name" value="PDZ"/>
    <property type="match status" value="1"/>
</dbReference>
<dbReference type="SUPFAM" id="SSF50156">
    <property type="entry name" value="PDZ domain-like"/>
    <property type="match status" value="1"/>
</dbReference>
<sequence length="333" mass="36896">MENSALSPNIIQVKLTKQPQYGLGFQLRNHTNRSCVVISDIVRGGSAAASGLVQAGDILAKVNDISLRGMSCEEADNILQLIPVDSQVILLIQCEDGNTTHLETRYSEDGLPRTVRITKPINQPETFISIIKRTFCSSNKVTDANGDNTLEAVYVEDIFEPHSSVNTQKKAVKLINTANERPAHMDTLYMKALGNTGCTSERCVGSMMLTPPTQLPGTSRSKTELISQAKDFMVQYYGSMKGENKADHQKRWEGVLTSIKKTGTYELTIDELTFGAKTAWRNAPRCIGRIQWSKLQVFDARHITTARGMFEAICNHIKYGTNNGNIRCSNISF</sequence>
<dbReference type="GO" id="GO:0006809">
    <property type="term" value="P:nitric oxide biosynthetic process"/>
    <property type="evidence" value="ECO:0007669"/>
    <property type="project" value="InterPro"/>
</dbReference>
<dbReference type="Gene3D" id="3.90.340.10">
    <property type="entry name" value="Nitric Oxide Synthase, Chain A, domain 1"/>
    <property type="match status" value="1"/>
</dbReference>
<keyword evidence="5" id="KW-0349">Heme</keyword>
<organism evidence="13 14">
    <name type="scientific">Potamilus streckersoni</name>
    <dbReference type="NCBI Taxonomy" id="2493646"/>
    <lineage>
        <taxon>Eukaryota</taxon>
        <taxon>Metazoa</taxon>
        <taxon>Spiralia</taxon>
        <taxon>Lophotrochozoa</taxon>
        <taxon>Mollusca</taxon>
        <taxon>Bivalvia</taxon>
        <taxon>Autobranchia</taxon>
        <taxon>Heteroconchia</taxon>
        <taxon>Palaeoheterodonta</taxon>
        <taxon>Unionida</taxon>
        <taxon>Unionoidea</taxon>
        <taxon>Unionidae</taxon>
        <taxon>Ambleminae</taxon>
        <taxon>Lampsilini</taxon>
        <taxon>Potamilus</taxon>
    </lineage>
</organism>
<reference evidence="13" key="1">
    <citation type="journal article" date="2021" name="Genome Biol. Evol.">
        <title>A High-Quality Reference Genome for a Parasitic Bivalve with Doubly Uniparental Inheritance (Bivalvia: Unionida).</title>
        <authorList>
            <person name="Smith C.H."/>
        </authorList>
    </citation>
    <scope>NUCLEOTIDE SEQUENCE</scope>
    <source>
        <strain evidence="13">CHS0354</strain>
    </source>
</reference>
<dbReference type="InterPro" id="IPR004030">
    <property type="entry name" value="NOS_N"/>
</dbReference>
<dbReference type="SMART" id="SM00228">
    <property type="entry name" value="PDZ"/>
    <property type="match status" value="1"/>
</dbReference>
<keyword evidence="6" id="KW-0288">FMN</keyword>
<comment type="cofactor">
    <cofactor evidence="1">
        <name>FMN</name>
        <dbReference type="ChEBI" id="CHEBI:58210"/>
    </cofactor>
</comment>
<dbReference type="InterPro" id="IPR036119">
    <property type="entry name" value="NOS_N_sf"/>
</dbReference>
<keyword evidence="10" id="KW-0560">Oxidoreductase</keyword>
<comment type="cofactor">
    <cofactor evidence="2">
        <name>heme b</name>
        <dbReference type="ChEBI" id="CHEBI:60344"/>
    </cofactor>
</comment>
<gene>
    <name evidence="13" type="ORF">CHS0354_042110</name>
</gene>
<dbReference type="InterPro" id="IPR044943">
    <property type="entry name" value="NOS_dom_1"/>
</dbReference>
<keyword evidence="7" id="KW-0479">Metal-binding</keyword>
<dbReference type="InterPro" id="IPR050607">
    <property type="entry name" value="NOS"/>
</dbReference>
<feature type="domain" description="PDZ" evidence="12">
    <location>
        <begin position="12"/>
        <end position="80"/>
    </location>
</feature>
<dbReference type="InterPro" id="IPR036034">
    <property type="entry name" value="PDZ_sf"/>
</dbReference>
<evidence type="ECO:0000256" key="7">
    <source>
        <dbReference type="ARBA" id="ARBA00022723"/>
    </source>
</evidence>
<dbReference type="GO" id="GO:0004517">
    <property type="term" value="F:nitric-oxide synthase activity"/>
    <property type="evidence" value="ECO:0007669"/>
    <property type="project" value="UniProtKB-EC"/>
</dbReference>